<dbReference type="EMBL" id="JAFVMF010000022">
    <property type="protein sequence ID" value="MBO1361444.1"/>
    <property type="molecule type" value="Genomic_DNA"/>
</dbReference>
<dbReference type="Pfam" id="PF10547">
    <property type="entry name" value="P22_AR_N"/>
    <property type="match status" value="1"/>
</dbReference>
<organism evidence="2 3">
    <name type="scientific">Acetobacter sacchari</name>
    <dbReference type="NCBI Taxonomy" id="2661687"/>
    <lineage>
        <taxon>Bacteria</taxon>
        <taxon>Pseudomonadati</taxon>
        <taxon>Pseudomonadota</taxon>
        <taxon>Alphaproteobacteria</taxon>
        <taxon>Acetobacterales</taxon>
        <taxon>Acetobacteraceae</taxon>
        <taxon>Acetobacter</taxon>
    </lineage>
</organism>
<evidence type="ECO:0000259" key="1">
    <source>
        <dbReference type="Pfam" id="PF10547"/>
    </source>
</evidence>
<name>A0ABS3LZX6_9PROT</name>
<dbReference type="RefSeq" id="WP_207883190.1">
    <property type="nucleotide sequence ID" value="NZ_JAFVMF010000022.1"/>
</dbReference>
<reference evidence="2 3" key="1">
    <citation type="submission" date="2021-03" db="EMBL/GenBank/DDBJ databases">
        <title>The complete genome sequence of Acetobacter sacchari TBRC 11175.</title>
        <authorList>
            <person name="Charoenyingcharoen P."/>
            <person name="Yukphan P."/>
        </authorList>
    </citation>
    <scope>NUCLEOTIDE SEQUENCE [LARGE SCALE GENOMIC DNA]</scope>
    <source>
        <strain evidence="2 3">TBRC 11175</strain>
    </source>
</reference>
<feature type="domain" description="Antirepressor protein ant N-terminal" evidence="1">
    <location>
        <begin position="8"/>
        <end position="121"/>
    </location>
</feature>
<keyword evidence="3" id="KW-1185">Reference proteome</keyword>
<proteinExistence type="predicted"/>
<dbReference type="InterPro" id="IPR018875">
    <property type="entry name" value="Antirepressor_Ant_N"/>
</dbReference>
<protein>
    <recommendedName>
        <fullName evidence="1">Antirepressor protein ant N-terminal domain-containing protein</fullName>
    </recommendedName>
</protein>
<accession>A0ABS3LZX6</accession>
<sequence length="191" mass="21185">MTNRTLTTIPFHGATLAAVQGDSPQTTLVAMKPVVEGIGLDWEPQRKKIMRHPVIKSRTSIMEVRLDGDDRVREHTFLTLDMLNFWLATIHPDRIKDAGTRAKVIEYQTECARVLFNHFFGSALHANDASSLSDIDAGDLNARINASKHAMRLWGRAAGAWAWKSSGLPVPPRNLLTHSQQAVLNLLDNAA</sequence>
<evidence type="ECO:0000313" key="3">
    <source>
        <dbReference type="Proteomes" id="UP000664771"/>
    </source>
</evidence>
<dbReference type="PRINTS" id="PR01994">
    <property type="entry name" value="ANTIREPRESSR"/>
</dbReference>
<evidence type="ECO:0000313" key="2">
    <source>
        <dbReference type="EMBL" id="MBO1361444.1"/>
    </source>
</evidence>
<gene>
    <name evidence="2" type="ORF">J2D73_16790</name>
</gene>
<dbReference type="Proteomes" id="UP000664771">
    <property type="component" value="Unassembled WGS sequence"/>
</dbReference>
<comment type="caution">
    <text evidence="2">The sequence shown here is derived from an EMBL/GenBank/DDBJ whole genome shotgun (WGS) entry which is preliminary data.</text>
</comment>